<dbReference type="EMBL" id="UFQT01000793">
    <property type="protein sequence ID" value="SSX27266.1"/>
    <property type="molecule type" value="Genomic_DNA"/>
</dbReference>
<dbReference type="PANTHER" id="PTHR20898">
    <property type="entry name" value="DAEDALUS ON 3-RELATED-RELATED"/>
    <property type="match status" value="1"/>
</dbReference>
<protein>
    <submittedName>
        <fullName evidence="1">CSON014347 protein</fullName>
    </submittedName>
</protein>
<dbReference type="Pfam" id="PF06477">
    <property type="entry name" value="DUF1091"/>
    <property type="match status" value="1"/>
</dbReference>
<dbReference type="VEuPathDB" id="VectorBase:CSON014347"/>
<dbReference type="AlphaFoldDB" id="A0A336MAH7"/>
<dbReference type="InterPro" id="IPR010512">
    <property type="entry name" value="DUF1091"/>
</dbReference>
<name>A0A336MAH7_CULSO</name>
<dbReference type="PANTHER" id="PTHR20898:SF1">
    <property type="entry name" value="MD-2-RELATED LIPID-RECOGNITION DOMAIN-CONTAINING PROTEIN"/>
    <property type="match status" value="1"/>
</dbReference>
<sequence>MGFFGHHDEQNNFFYVSFRINSCKTKKIHEKFILNKTSFQADFITYVEKLKYWSDTKYIDFKAWLTYKDNDITKYLFNIELDVLEEGGNYLFINSKYFESPEGNRNESKKLLDINIEICAFLKRSRKGEVLTGLFLGILNKHGRIFKKCPVPKGLYYAYNMTLNGIELPGILKYYMGSKNTKLTYEVHTKFGKKLYKLANLTFWAGYKNV</sequence>
<evidence type="ECO:0000313" key="1">
    <source>
        <dbReference type="EMBL" id="SSX27266.1"/>
    </source>
</evidence>
<organism evidence="1">
    <name type="scientific">Culicoides sonorensis</name>
    <name type="common">Biting midge</name>
    <dbReference type="NCBI Taxonomy" id="179676"/>
    <lineage>
        <taxon>Eukaryota</taxon>
        <taxon>Metazoa</taxon>
        <taxon>Ecdysozoa</taxon>
        <taxon>Arthropoda</taxon>
        <taxon>Hexapoda</taxon>
        <taxon>Insecta</taxon>
        <taxon>Pterygota</taxon>
        <taxon>Neoptera</taxon>
        <taxon>Endopterygota</taxon>
        <taxon>Diptera</taxon>
        <taxon>Nematocera</taxon>
        <taxon>Chironomoidea</taxon>
        <taxon>Ceratopogonidae</taxon>
        <taxon>Ceratopogoninae</taxon>
        <taxon>Culicoides</taxon>
        <taxon>Monoculicoides</taxon>
    </lineage>
</organism>
<gene>
    <name evidence="1" type="primary">CSON014347</name>
</gene>
<reference evidence="1" key="1">
    <citation type="submission" date="2018-07" db="EMBL/GenBank/DDBJ databases">
        <authorList>
            <person name="Quirk P.G."/>
            <person name="Krulwich T.A."/>
        </authorList>
    </citation>
    <scope>NUCLEOTIDE SEQUENCE</scope>
</reference>
<accession>A0A336MAH7</accession>
<proteinExistence type="predicted"/>